<reference evidence="1 2" key="1">
    <citation type="journal article" date="2016" name="Nat. Commun.">
        <title>Thousands of microbial genomes shed light on interconnected biogeochemical processes in an aquifer system.</title>
        <authorList>
            <person name="Anantharaman K."/>
            <person name="Brown C.T."/>
            <person name="Hug L.A."/>
            <person name="Sharon I."/>
            <person name="Castelle C.J."/>
            <person name="Probst A.J."/>
            <person name="Thomas B.C."/>
            <person name="Singh A."/>
            <person name="Wilkins M.J."/>
            <person name="Karaoz U."/>
            <person name="Brodie E.L."/>
            <person name="Williams K.H."/>
            <person name="Hubbard S.S."/>
            <person name="Banfield J.F."/>
        </authorList>
    </citation>
    <scope>NUCLEOTIDE SEQUENCE [LARGE SCALE GENOMIC DNA]</scope>
</reference>
<dbReference type="AlphaFoldDB" id="A0A1F6NAQ0"/>
<dbReference type="SUPFAM" id="SSF53335">
    <property type="entry name" value="S-adenosyl-L-methionine-dependent methyltransferases"/>
    <property type="match status" value="1"/>
</dbReference>
<protein>
    <recommendedName>
        <fullName evidence="3">Methyltransferase domain-containing protein</fullName>
    </recommendedName>
</protein>
<dbReference type="PANTHER" id="PTHR45445:SF2">
    <property type="entry name" value="METHYLTRANSFERASE TYPE 11 DOMAIN-CONTAINING PROTEIN"/>
    <property type="match status" value="1"/>
</dbReference>
<dbReference type="Pfam" id="PF13489">
    <property type="entry name" value="Methyltransf_23"/>
    <property type="match status" value="1"/>
</dbReference>
<name>A0A1F6NAQ0_9BACT</name>
<evidence type="ECO:0008006" key="3">
    <source>
        <dbReference type="Google" id="ProtNLM"/>
    </source>
</evidence>
<dbReference type="InterPro" id="IPR029063">
    <property type="entry name" value="SAM-dependent_MTases_sf"/>
</dbReference>
<dbReference type="Proteomes" id="UP000178726">
    <property type="component" value="Unassembled WGS sequence"/>
</dbReference>
<organism evidence="1 2">
    <name type="scientific">Candidatus Magasanikbacteria bacterium RIFCSPLOWO2_02_FULL_44_11</name>
    <dbReference type="NCBI Taxonomy" id="1798689"/>
    <lineage>
        <taxon>Bacteria</taxon>
        <taxon>Candidatus Magasanikiibacteriota</taxon>
    </lineage>
</organism>
<dbReference type="PANTHER" id="PTHR45445">
    <property type="match status" value="1"/>
</dbReference>
<dbReference type="CDD" id="cd02440">
    <property type="entry name" value="AdoMet_MTases"/>
    <property type="match status" value="1"/>
</dbReference>
<sequence length="211" mass="24215">MLRNYRVAHWGPFFSSQPKNISENFYREILLLAKKHINSNSVVLDIGCATGRLVFEYEKLGTRATVGIDTSKKFISFCNKMKEKRVKEILYHLDRSSSIFITGDVISEQFANAPFSFISCVNIIDRVENPRALVEKIASLLEKGGVALVVDPYNWDLSPAPKHLHVPNMKVLFDPNIWKMLEETRLPLVMLIDKTKTRTYNCHLVIMQKIS</sequence>
<evidence type="ECO:0000313" key="1">
    <source>
        <dbReference type="EMBL" id="OGH80992.1"/>
    </source>
</evidence>
<dbReference type="EMBL" id="MFQK01000013">
    <property type="protein sequence ID" value="OGH80992.1"/>
    <property type="molecule type" value="Genomic_DNA"/>
</dbReference>
<accession>A0A1F6NAQ0</accession>
<comment type="caution">
    <text evidence="1">The sequence shown here is derived from an EMBL/GenBank/DDBJ whole genome shotgun (WGS) entry which is preliminary data.</text>
</comment>
<dbReference type="Gene3D" id="3.40.50.150">
    <property type="entry name" value="Vaccinia Virus protein VP39"/>
    <property type="match status" value="1"/>
</dbReference>
<dbReference type="STRING" id="1798689.A3I29_00235"/>
<gene>
    <name evidence="1" type="ORF">A3I29_00235</name>
</gene>
<evidence type="ECO:0000313" key="2">
    <source>
        <dbReference type="Proteomes" id="UP000178726"/>
    </source>
</evidence>
<proteinExistence type="predicted"/>